<reference evidence="8" key="1">
    <citation type="journal article" date="2019" name="Int. J. Syst. Evol. Microbiol.">
        <title>The Global Catalogue of Microorganisms (GCM) 10K type strain sequencing project: providing services to taxonomists for standard genome sequencing and annotation.</title>
        <authorList>
            <consortium name="The Broad Institute Genomics Platform"/>
            <consortium name="The Broad Institute Genome Sequencing Center for Infectious Disease"/>
            <person name="Wu L."/>
            <person name="Ma J."/>
        </authorList>
    </citation>
    <scope>NUCLEOTIDE SEQUENCE [LARGE SCALE GENOMIC DNA]</scope>
    <source>
        <strain evidence="8">CGMCC 1.16444</strain>
    </source>
</reference>
<comment type="caution">
    <text evidence="7">The sequence shown here is derived from an EMBL/GenBank/DDBJ whole genome shotgun (WGS) entry which is preliminary data.</text>
</comment>
<feature type="transmembrane region" description="Helical" evidence="5">
    <location>
        <begin position="159"/>
        <end position="182"/>
    </location>
</feature>
<gene>
    <name evidence="7" type="ORF">ACFPFW_11185</name>
</gene>
<dbReference type="Gene3D" id="1.20.1540.10">
    <property type="entry name" value="Rhomboid-like"/>
    <property type="match status" value="1"/>
</dbReference>
<keyword evidence="4 5" id="KW-0472">Membrane</keyword>
<evidence type="ECO:0000313" key="8">
    <source>
        <dbReference type="Proteomes" id="UP001595796"/>
    </source>
</evidence>
<protein>
    <submittedName>
        <fullName evidence="7">Rhomboid family intramembrane serine protease</fullName>
        <ecNumber evidence="7">3.4.21.-</ecNumber>
    </submittedName>
</protein>
<feature type="transmembrane region" description="Helical" evidence="5">
    <location>
        <begin position="44"/>
        <end position="65"/>
    </location>
</feature>
<dbReference type="RefSeq" id="WP_379771467.1">
    <property type="nucleotide sequence ID" value="NZ_JBHSJF010000006.1"/>
</dbReference>
<dbReference type="PANTHER" id="PTHR43731:SF26">
    <property type="entry name" value="RHOMBOID-LIKE PROTEIN 10, CHLOROPLASTIC"/>
    <property type="match status" value="1"/>
</dbReference>
<evidence type="ECO:0000259" key="6">
    <source>
        <dbReference type="Pfam" id="PF01694"/>
    </source>
</evidence>
<dbReference type="GO" id="GO:0006508">
    <property type="term" value="P:proteolysis"/>
    <property type="evidence" value="ECO:0007669"/>
    <property type="project" value="UniProtKB-KW"/>
</dbReference>
<evidence type="ECO:0000256" key="5">
    <source>
        <dbReference type="SAM" id="Phobius"/>
    </source>
</evidence>
<dbReference type="GO" id="GO:0008233">
    <property type="term" value="F:peptidase activity"/>
    <property type="evidence" value="ECO:0007669"/>
    <property type="project" value="UniProtKB-KW"/>
</dbReference>
<keyword evidence="2 5" id="KW-0812">Transmembrane</keyword>
<dbReference type="Proteomes" id="UP001595796">
    <property type="component" value="Unassembled WGS sequence"/>
</dbReference>
<organism evidence="7 8">
    <name type="scientific">Flaviflagellibacter deserti</name>
    <dbReference type="NCBI Taxonomy" id="2267266"/>
    <lineage>
        <taxon>Bacteria</taxon>
        <taxon>Pseudomonadati</taxon>
        <taxon>Pseudomonadota</taxon>
        <taxon>Alphaproteobacteria</taxon>
        <taxon>Hyphomicrobiales</taxon>
        <taxon>Flaviflagellibacter</taxon>
    </lineage>
</organism>
<dbReference type="InterPro" id="IPR022764">
    <property type="entry name" value="Peptidase_S54_rhomboid_dom"/>
</dbReference>
<keyword evidence="8" id="KW-1185">Reference proteome</keyword>
<keyword evidence="3 5" id="KW-1133">Transmembrane helix</keyword>
<dbReference type="SUPFAM" id="SSF144091">
    <property type="entry name" value="Rhomboid-like"/>
    <property type="match status" value="1"/>
</dbReference>
<feature type="transmembrane region" description="Helical" evidence="5">
    <location>
        <begin position="194"/>
        <end position="214"/>
    </location>
</feature>
<feature type="transmembrane region" description="Helical" evidence="5">
    <location>
        <begin position="12"/>
        <end position="32"/>
    </location>
</feature>
<feature type="transmembrane region" description="Helical" evidence="5">
    <location>
        <begin position="77"/>
        <end position="97"/>
    </location>
</feature>
<sequence length="229" mass="24986">MPLSDENPRILIRYPFVSWALIAINLGVYTIFQSGLVLDDNLAATYGWGLIPAVVFGHAAAPVHAGVPPELTIFTSLFLHGDPFHLVGNLLFILVFADNIEDSMGHWRFALFYVLCGIAGSAAHALAVPTSEAPLIGASGAISGVIAAYLLLHPRVKMWILLFGRIPLRVTAFWIIIAWFVVQLGSGLFGWDDAIAWWAHTGGFLAGAMLIPLFKRDDVPWFGRPPKTI</sequence>
<keyword evidence="7" id="KW-0645">Protease</keyword>
<evidence type="ECO:0000256" key="2">
    <source>
        <dbReference type="ARBA" id="ARBA00022692"/>
    </source>
</evidence>
<comment type="subcellular location">
    <subcellularLocation>
        <location evidence="1">Membrane</location>
        <topology evidence="1">Multi-pass membrane protein</topology>
    </subcellularLocation>
</comment>
<accession>A0ABV9Z123</accession>
<dbReference type="InterPro" id="IPR050925">
    <property type="entry name" value="Rhomboid_protease_S54"/>
</dbReference>
<evidence type="ECO:0000313" key="7">
    <source>
        <dbReference type="EMBL" id="MFC5068573.1"/>
    </source>
</evidence>
<dbReference type="PANTHER" id="PTHR43731">
    <property type="entry name" value="RHOMBOID PROTEASE"/>
    <property type="match status" value="1"/>
</dbReference>
<evidence type="ECO:0000256" key="1">
    <source>
        <dbReference type="ARBA" id="ARBA00004141"/>
    </source>
</evidence>
<evidence type="ECO:0000256" key="4">
    <source>
        <dbReference type="ARBA" id="ARBA00023136"/>
    </source>
</evidence>
<keyword evidence="7" id="KW-0378">Hydrolase</keyword>
<feature type="domain" description="Peptidase S54 rhomboid" evidence="6">
    <location>
        <begin position="72"/>
        <end position="213"/>
    </location>
</feature>
<dbReference type="InterPro" id="IPR035952">
    <property type="entry name" value="Rhomboid-like_sf"/>
</dbReference>
<dbReference type="EC" id="3.4.21.-" evidence="7"/>
<evidence type="ECO:0000256" key="3">
    <source>
        <dbReference type="ARBA" id="ARBA00022989"/>
    </source>
</evidence>
<feature type="transmembrane region" description="Helical" evidence="5">
    <location>
        <begin position="133"/>
        <end position="152"/>
    </location>
</feature>
<dbReference type="Pfam" id="PF01694">
    <property type="entry name" value="Rhomboid"/>
    <property type="match status" value="1"/>
</dbReference>
<dbReference type="EMBL" id="JBHSJF010000006">
    <property type="protein sequence ID" value="MFC5068573.1"/>
    <property type="molecule type" value="Genomic_DNA"/>
</dbReference>
<feature type="transmembrane region" description="Helical" evidence="5">
    <location>
        <begin position="109"/>
        <end position="127"/>
    </location>
</feature>
<proteinExistence type="predicted"/>
<name>A0ABV9Z123_9HYPH</name>